<dbReference type="EMBL" id="JAINUF010000021">
    <property type="protein sequence ID" value="KAJ8335023.1"/>
    <property type="molecule type" value="Genomic_DNA"/>
</dbReference>
<accession>A0A9Q1IAW7</accession>
<dbReference type="Gene3D" id="3.10.100.10">
    <property type="entry name" value="Mannose-Binding Protein A, subunit A"/>
    <property type="match status" value="1"/>
</dbReference>
<dbReference type="PANTHER" id="PTHR46746">
    <property type="entry name" value="KILLER CELL LECTIN-LIKE RECEPTOR SUBFAMILY F MEMBER 2"/>
    <property type="match status" value="1"/>
</dbReference>
<evidence type="ECO:0000256" key="1">
    <source>
        <dbReference type="ARBA" id="ARBA00022734"/>
    </source>
</evidence>
<comment type="caution">
    <text evidence="4">The sequence shown here is derived from an EMBL/GenBank/DDBJ whole genome shotgun (WGS) entry which is preliminary data.</text>
</comment>
<proteinExistence type="predicted"/>
<dbReference type="InterPro" id="IPR016187">
    <property type="entry name" value="CTDL_fold"/>
</dbReference>
<sequence length="199" mass="22772">MSPVVQINSSFQSWSDSQREEARELSQKYSTLNLTYSSLFLKFPELDKYCPVTNKTSKERTCRGCPEGWELFGEKCFLYSDDRQDWKTSQCHCMSKGGHLVIIGSEEEQAHLWKKAKALSQGDSYWIGLHDSSSGGWQWVDNTSMADGVQFWGYLRERGDSGELCARLSPSNNYKKDWYSVVCTSALKRVCERRSGSLL</sequence>
<dbReference type="InterPro" id="IPR016186">
    <property type="entry name" value="C-type_lectin-like/link_sf"/>
</dbReference>
<dbReference type="InterPro" id="IPR001304">
    <property type="entry name" value="C-type_lectin-like"/>
</dbReference>
<dbReference type="PANTHER" id="PTHR46746:SF9">
    <property type="entry name" value="CD209 ANTIGEN-LIKE PROTEIN C-LIKE"/>
    <property type="match status" value="1"/>
</dbReference>
<keyword evidence="2" id="KW-1015">Disulfide bond</keyword>
<organism evidence="4 5">
    <name type="scientific">Synaphobranchus kaupii</name>
    <name type="common">Kaup's arrowtooth eel</name>
    <dbReference type="NCBI Taxonomy" id="118154"/>
    <lineage>
        <taxon>Eukaryota</taxon>
        <taxon>Metazoa</taxon>
        <taxon>Chordata</taxon>
        <taxon>Craniata</taxon>
        <taxon>Vertebrata</taxon>
        <taxon>Euteleostomi</taxon>
        <taxon>Actinopterygii</taxon>
        <taxon>Neopterygii</taxon>
        <taxon>Teleostei</taxon>
        <taxon>Anguilliformes</taxon>
        <taxon>Synaphobranchidae</taxon>
        <taxon>Synaphobranchus</taxon>
    </lineage>
</organism>
<name>A0A9Q1IAW7_SYNKA</name>
<dbReference type="PROSITE" id="PS50041">
    <property type="entry name" value="C_TYPE_LECTIN_2"/>
    <property type="match status" value="1"/>
</dbReference>
<keyword evidence="1" id="KW-0430">Lectin</keyword>
<evidence type="ECO:0000259" key="3">
    <source>
        <dbReference type="PROSITE" id="PS50041"/>
    </source>
</evidence>
<gene>
    <name evidence="4" type="ORF">SKAU_G00406620</name>
</gene>
<feature type="domain" description="C-type lectin" evidence="3">
    <location>
        <begin position="72"/>
        <end position="192"/>
    </location>
</feature>
<reference evidence="4" key="1">
    <citation type="journal article" date="2023" name="Science">
        <title>Genome structures resolve the early diversification of teleost fishes.</title>
        <authorList>
            <person name="Parey E."/>
            <person name="Louis A."/>
            <person name="Montfort J."/>
            <person name="Bouchez O."/>
            <person name="Roques C."/>
            <person name="Iampietro C."/>
            <person name="Lluch J."/>
            <person name="Castinel A."/>
            <person name="Donnadieu C."/>
            <person name="Desvignes T."/>
            <person name="Floi Bucao C."/>
            <person name="Jouanno E."/>
            <person name="Wen M."/>
            <person name="Mejri S."/>
            <person name="Dirks R."/>
            <person name="Jansen H."/>
            <person name="Henkel C."/>
            <person name="Chen W.J."/>
            <person name="Zahm M."/>
            <person name="Cabau C."/>
            <person name="Klopp C."/>
            <person name="Thompson A.W."/>
            <person name="Robinson-Rechavi M."/>
            <person name="Braasch I."/>
            <person name="Lecointre G."/>
            <person name="Bobe J."/>
            <person name="Postlethwait J.H."/>
            <person name="Berthelot C."/>
            <person name="Roest Crollius H."/>
            <person name="Guiguen Y."/>
        </authorList>
    </citation>
    <scope>NUCLEOTIDE SEQUENCE</scope>
    <source>
        <strain evidence="4">WJC10195</strain>
    </source>
</reference>
<dbReference type="Pfam" id="PF00059">
    <property type="entry name" value="Lectin_C"/>
    <property type="match status" value="1"/>
</dbReference>
<protein>
    <recommendedName>
        <fullName evidence="3">C-type lectin domain-containing protein</fullName>
    </recommendedName>
</protein>
<dbReference type="InterPro" id="IPR051379">
    <property type="entry name" value="C-type_Lectin_Receptor_IMM"/>
</dbReference>
<dbReference type="GO" id="GO:0030246">
    <property type="term" value="F:carbohydrate binding"/>
    <property type="evidence" value="ECO:0007669"/>
    <property type="project" value="UniProtKB-KW"/>
</dbReference>
<dbReference type="SMART" id="SM00034">
    <property type="entry name" value="CLECT"/>
    <property type="match status" value="1"/>
</dbReference>
<dbReference type="OrthoDB" id="6133475at2759"/>
<keyword evidence="5" id="KW-1185">Reference proteome</keyword>
<evidence type="ECO:0000256" key="2">
    <source>
        <dbReference type="ARBA" id="ARBA00023157"/>
    </source>
</evidence>
<dbReference type="AlphaFoldDB" id="A0A9Q1IAW7"/>
<dbReference type="Proteomes" id="UP001152622">
    <property type="component" value="Chromosome 21"/>
</dbReference>
<evidence type="ECO:0000313" key="4">
    <source>
        <dbReference type="EMBL" id="KAJ8335023.1"/>
    </source>
</evidence>
<evidence type="ECO:0000313" key="5">
    <source>
        <dbReference type="Proteomes" id="UP001152622"/>
    </source>
</evidence>
<dbReference type="SUPFAM" id="SSF56436">
    <property type="entry name" value="C-type lectin-like"/>
    <property type="match status" value="1"/>
</dbReference>